<dbReference type="InterPro" id="IPR015943">
    <property type="entry name" value="WD40/YVTN_repeat-like_dom_sf"/>
</dbReference>
<dbReference type="GO" id="GO:0034388">
    <property type="term" value="C:Pwp2p-containing subcomplex of 90S preribosome"/>
    <property type="evidence" value="ECO:0007669"/>
    <property type="project" value="TreeGrafter"/>
</dbReference>
<dbReference type="InterPro" id="IPR020472">
    <property type="entry name" value="WD40_PAC1"/>
</dbReference>
<evidence type="ECO:0000313" key="7">
    <source>
        <dbReference type="Proteomes" id="UP000270296"/>
    </source>
</evidence>
<dbReference type="SUPFAM" id="SSF50978">
    <property type="entry name" value="WD40 repeat-like"/>
    <property type="match status" value="2"/>
</dbReference>
<evidence type="ECO:0000256" key="1">
    <source>
        <dbReference type="ARBA" id="ARBA00010226"/>
    </source>
</evidence>
<evidence type="ECO:0000256" key="2">
    <source>
        <dbReference type="ARBA" id="ARBA00022574"/>
    </source>
</evidence>
<keyword evidence="7" id="KW-1185">Reference proteome</keyword>
<dbReference type="OrthoDB" id="3142434at2759"/>
<dbReference type="Pfam" id="PF00400">
    <property type="entry name" value="WD40"/>
    <property type="match status" value="3"/>
</dbReference>
<accession>A0A183IRF6</accession>
<dbReference type="InterPro" id="IPR001680">
    <property type="entry name" value="WD40_rpt"/>
</dbReference>
<dbReference type="InterPro" id="IPR027145">
    <property type="entry name" value="PWP2"/>
</dbReference>
<reference evidence="6 7" key="2">
    <citation type="submission" date="2018-11" db="EMBL/GenBank/DDBJ databases">
        <authorList>
            <consortium name="Pathogen Informatics"/>
        </authorList>
    </citation>
    <scope>NUCLEOTIDE SEQUENCE [LARGE SCALE GENOMIC DNA]</scope>
</reference>
<dbReference type="InterPro" id="IPR019775">
    <property type="entry name" value="WD40_repeat_CS"/>
</dbReference>
<evidence type="ECO:0000259" key="5">
    <source>
        <dbReference type="Pfam" id="PF04003"/>
    </source>
</evidence>
<organism evidence="8">
    <name type="scientific">Soboliphyme baturini</name>
    <dbReference type="NCBI Taxonomy" id="241478"/>
    <lineage>
        <taxon>Eukaryota</taxon>
        <taxon>Metazoa</taxon>
        <taxon>Ecdysozoa</taxon>
        <taxon>Nematoda</taxon>
        <taxon>Enoplea</taxon>
        <taxon>Dorylaimia</taxon>
        <taxon>Dioctophymatida</taxon>
        <taxon>Dioctophymatoidea</taxon>
        <taxon>Soboliphymatidae</taxon>
        <taxon>Soboliphyme</taxon>
    </lineage>
</organism>
<dbReference type="EMBL" id="UZAM01009563">
    <property type="protein sequence ID" value="VDP09501.1"/>
    <property type="molecule type" value="Genomic_DNA"/>
</dbReference>
<dbReference type="Pfam" id="PF04003">
    <property type="entry name" value="Utp12"/>
    <property type="match status" value="1"/>
</dbReference>
<evidence type="ECO:0000313" key="6">
    <source>
        <dbReference type="EMBL" id="VDP09501.1"/>
    </source>
</evidence>
<feature type="domain" description="Small-subunit processome Utp12" evidence="5">
    <location>
        <begin position="512"/>
        <end position="601"/>
    </location>
</feature>
<gene>
    <name evidence="6" type="ORF">SBAD_LOCUS6203</name>
</gene>
<keyword evidence="3" id="KW-0677">Repeat</keyword>
<dbReference type="PROSITE" id="PS50082">
    <property type="entry name" value="WD_REPEATS_2"/>
    <property type="match status" value="3"/>
</dbReference>
<protein>
    <submittedName>
        <fullName evidence="8">WD_REPEATS_REGION domain-containing protein</fullName>
    </submittedName>
</protein>
<dbReference type="GO" id="GO:0000028">
    <property type="term" value="P:ribosomal small subunit assembly"/>
    <property type="evidence" value="ECO:0007669"/>
    <property type="project" value="TreeGrafter"/>
</dbReference>
<dbReference type="PROSITE" id="PS00678">
    <property type="entry name" value="WD_REPEATS_1"/>
    <property type="match status" value="2"/>
</dbReference>
<reference evidence="8" key="1">
    <citation type="submission" date="2016-06" db="UniProtKB">
        <authorList>
            <consortium name="WormBaseParasite"/>
        </authorList>
    </citation>
    <scope>IDENTIFICATION</scope>
</reference>
<keyword evidence="2 4" id="KW-0853">WD repeat</keyword>
<dbReference type="GO" id="GO:0032040">
    <property type="term" value="C:small-subunit processome"/>
    <property type="evidence" value="ECO:0007669"/>
    <property type="project" value="TreeGrafter"/>
</dbReference>
<dbReference type="Gene3D" id="2.130.10.10">
    <property type="entry name" value="YVTN repeat-like/Quinoprotein amine dehydrogenase"/>
    <property type="match status" value="3"/>
</dbReference>
<sequence>MQVRICGLTDSGKKIVSSFAGHCNPIVACFFESGSYDQKGVKLTSAFYHKKRRLLVSGHSNGSFLLHEMPDFNLIHSLNISGYAIDSVTMNSTGDWIGIASAELGQLVVWEWQSETFAMKQQGHFNKMSCLAYSPDGATIATGGYDAKVKLWNIQDGICFATFTEHTDAVTGVTWTQSGKAILSCSYDGTVRAFDLKRYRNFRTCVTPQPVQLSSVAVDVAGDLVCASGQDTFDIFIWSVQTGRLLEVLSGHEAPVSDVCFCPTESAIASCSWDKTLRIWDIAEGKSRRDVIQLNTEDRPGYVLFFMVSEWNNVQMNTIEGKFDLDPKRSDTDVITAAKSATSKSFTSIAFSPDGECLLAGGQSPFLCLYSVEQQMLLKKFKITCNRSLNAVDDDVDMRKMSEFGNIELIDASDDDELTNKSAIKLPGVRKEDIGIRSARPEVRIYSVQFSPTGTALAACTTEGLLIYSSNSQTLFDPYMLDSDVTPKAVYEKLDQQSFAEALIMALKLNLHELITMTVERIPSNEIDAICRALPEIYAQKLLRFVGDTFGKTIHVEFYLLWTHSLCVHHATNFKNMLKHSLPAITAAQQSLNRRQLELSRM</sequence>
<dbReference type="GO" id="GO:0000462">
    <property type="term" value="P:maturation of SSU-rRNA from tricistronic rRNA transcript (SSU-rRNA, 5.8S rRNA, LSU-rRNA)"/>
    <property type="evidence" value="ECO:0007669"/>
    <property type="project" value="TreeGrafter"/>
</dbReference>
<dbReference type="CDD" id="cd00200">
    <property type="entry name" value="WD40"/>
    <property type="match status" value="1"/>
</dbReference>
<dbReference type="WBParaSite" id="SBAD_0000644501-mRNA-1">
    <property type="protein sequence ID" value="SBAD_0000644501-mRNA-1"/>
    <property type="gene ID" value="SBAD_0000644501"/>
</dbReference>
<feature type="repeat" description="WD" evidence="4">
    <location>
        <begin position="249"/>
        <end position="290"/>
    </location>
</feature>
<evidence type="ECO:0000313" key="8">
    <source>
        <dbReference type="WBParaSite" id="SBAD_0000644501-mRNA-1"/>
    </source>
</evidence>
<comment type="similarity">
    <text evidence="1">Belongs to the WD repeat PWP2 family.</text>
</comment>
<evidence type="ECO:0000256" key="4">
    <source>
        <dbReference type="PROSITE-ProRule" id="PRU00221"/>
    </source>
</evidence>
<dbReference type="PROSITE" id="PS50294">
    <property type="entry name" value="WD_REPEATS_REGION"/>
    <property type="match status" value="3"/>
</dbReference>
<proteinExistence type="inferred from homology"/>
<evidence type="ECO:0000256" key="3">
    <source>
        <dbReference type="ARBA" id="ARBA00022737"/>
    </source>
</evidence>
<dbReference type="Proteomes" id="UP000270296">
    <property type="component" value="Unassembled WGS sequence"/>
</dbReference>
<dbReference type="SMART" id="SM00320">
    <property type="entry name" value="WD40"/>
    <property type="match status" value="7"/>
</dbReference>
<name>A0A183IRF6_9BILA</name>
<dbReference type="InterPro" id="IPR007148">
    <property type="entry name" value="SSU_processome_Utp12"/>
</dbReference>
<dbReference type="PANTHER" id="PTHR19858:SF0">
    <property type="entry name" value="PERIODIC TRYPTOPHAN PROTEIN 2 HOMOLOG"/>
    <property type="match status" value="1"/>
</dbReference>
<dbReference type="PRINTS" id="PR00320">
    <property type="entry name" value="GPROTEINBRPT"/>
</dbReference>
<feature type="repeat" description="WD" evidence="4">
    <location>
        <begin position="163"/>
        <end position="204"/>
    </location>
</feature>
<dbReference type="PANTHER" id="PTHR19858">
    <property type="entry name" value="WD40 REPEAT PROTEIN"/>
    <property type="match status" value="1"/>
</dbReference>
<dbReference type="InterPro" id="IPR036322">
    <property type="entry name" value="WD40_repeat_dom_sf"/>
</dbReference>
<feature type="repeat" description="WD" evidence="4">
    <location>
        <begin position="121"/>
        <end position="162"/>
    </location>
</feature>
<dbReference type="AlphaFoldDB" id="A0A183IRF6"/>